<dbReference type="EMBL" id="CP032751">
    <property type="protein sequence ID" value="AYJ34949.1"/>
    <property type="molecule type" value="Genomic_DNA"/>
</dbReference>
<dbReference type="KEGG" id="larg:LPA65_03780"/>
<dbReference type="Proteomes" id="UP000281644">
    <property type="component" value="Chromosome"/>
</dbReference>
<keyword evidence="3" id="KW-0238">DNA-binding</keyword>
<reference evidence="5 6" key="1">
    <citation type="submission" date="2018-10" db="EMBL/GenBank/DDBJ databases">
        <title>Genome sequencing of Lactobacillus species.</title>
        <authorList>
            <person name="Baek C."/>
            <person name="Yi H."/>
        </authorList>
    </citation>
    <scope>NUCLEOTIDE SEQUENCE [LARGE SCALE GENOMIC DNA]</scope>
    <source>
        <strain evidence="5 6">DSM 16365</strain>
    </source>
</reference>
<evidence type="ECO:0000256" key="1">
    <source>
        <dbReference type="ARBA" id="ARBA00010923"/>
    </source>
</evidence>
<evidence type="ECO:0000259" key="4">
    <source>
        <dbReference type="Pfam" id="PF01420"/>
    </source>
</evidence>
<sequence>MKTWEQRKFSELFFKSKLKNNSLFSSDKIISVATMTWKKPDASRSSDDYMKTYNIAKMGDIVFEGHTTKEFANGRFVENTLGDGIVSHIFDVYSPVMKLDLFYWKYFIHNERSIGPLLKRSTTNARMMSNLVERDVLKQFLPVPSSIEQSSIGHILHLIDNLIAANEYNLKNALNIRGRLNLHLLT</sequence>
<organism evidence="5 6">
    <name type="scientific">Lactiplantibacillus argentoratensis</name>
    <dbReference type="NCBI Taxonomy" id="271881"/>
    <lineage>
        <taxon>Bacteria</taxon>
        <taxon>Bacillati</taxon>
        <taxon>Bacillota</taxon>
        <taxon>Bacilli</taxon>
        <taxon>Lactobacillales</taxon>
        <taxon>Lactobacillaceae</taxon>
        <taxon>Lactiplantibacillus</taxon>
    </lineage>
</organism>
<dbReference type="REBASE" id="275450">
    <property type="entry name" value="S2.Lpl16365ORF3755P"/>
</dbReference>
<name>A0AAN1UHJ9_9LACO</name>
<gene>
    <name evidence="5" type="ORF">LPA65_03780</name>
</gene>
<comment type="similarity">
    <text evidence="1">Belongs to the type-I restriction system S methylase family.</text>
</comment>
<evidence type="ECO:0000256" key="2">
    <source>
        <dbReference type="ARBA" id="ARBA00022747"/>
    </source>
</evidence>
<evidence type="ECO:0000313" key="5">
    <source>
        <dbReference type="EMBL" id="AYJ34949.1"/>
    </source>
</evidence>
<protein>
    <recommendedName>
        <fullName evidence="4">Type I restriction modification DNA specificity domain-containing protein</fullName>
    </recommendedName>
</protein>
<dbReference type="InterPro" id="IPR044946">
    <property type="entry name" value="Restrct_endonuc_typeI_TRD_sf"/>
</dbReference>
<accession>A0AAN1UHJ9</accession>
<dbReference type="AlphaFoldDB" id="A0AAN1UHJ9"/>
<dbReference type="GO" id="GO:0003677">
    <property type="term" value="F:DNA binding"/>
    <property type="evidence" value="ECO:0007669"/>
    <property type="project" value="UniProtKB-KW"/>
</dbReference>
<dbReference type="Gene3D" id="3.90.220.20">
    <property type="entry name" value="DNA methylase specificity domains"/>
    <property type="match status" value="1"/>
</dbReference>
<dbReference type="InterPro" id="IPR000055">
    <property type="entry name" value="Restrct_endonuc_typeI_TRD"/>
</dbReference>
<dbReference type="GO" id="GO:0009307">
    <property type="term" value="P:DNA restriction-modification system"/>
    <property type="evidence" value="ECO:0007669"/>
    <property type="project" value="UniProtKB-KW"/>
</dbReference>
<proteinExistence type="inferred from homology"/>
<feature type="domain" description="Type I restriction modification DNA specificity" evidence="4">
    <location>
        <begin position="1"/>
        <end position="174"/>
    </location>
</feature>
<evidence type="ECO:0000256" key="3">
    <source>
        <dbReference type="ARBA" id="ARBA00023125"/>
    </source>
</evidence>
<keyword evidence="2" id="KW-0680">Restriction system</keyword>
<dbReference type="SUPFAM" id="SSF116734">
    <property type="entry name" value="DNA methylase specificity domain"/>
    <property type="match status" value="1"/>
</dbReference>
<evidence type="ECO:0000313" key="6">
    <source>
        <dbReference type="Proteomes" id="UP000281644"/>
    </source>
</evidence>
<dbReference type="Pfam" id="PF01420">
    <property type="entry name" value="Methylase_S"/>
    <property type="match status" value="1"/>
</dbReference>